<evidence type="ECO:0000256" key="1">
    <source>
        <dbReference type="SAM" id="MobiDB-lite"/>
    </source>
</evidence>
<protein>
    <recommendedName>
        <fullName evidence="2">DUF4015 domain-containing protein</fullName>
    </recommendedName>
</protein>
<evidence type="ECO:0000313" key="4">
    <source>
        <dbReference type="Proteomes" id="UP000178170"/>
    </source>
</evidence>
<gene>
    <name evidence="3" type="ORF">A2843_02285</name>
</gene>
<dbReference type="InterPro" id="IPR052177">
    <property type="entry name" value="Divisome_Glycosyl_Hydrolase"/>
</dbReference>
<feature type="domain" description="DUF4015" evidence="2">
    <location>
        <begin position="89"/>
        <end position="406"/>
    </location>
</feature>
<dbReference type="Gene3D" id="3.20.20.80">
    <property type="entry name" value="Glycosidases"/>
    <property type="match status" value="1"/>
</dbReference>
<dbReference type="EMBL" id="MHTS01000014">
    <property type="protein sequence ID" value="OHA64497.1"/>
    <property type="molecule type" value="Genomic_DNA"/>
</dbReference>
<name>A0A1G2QVM7_9BACT</name>
<dbReference type="AlphaFoldDB" id="A0A1G2QVM7"/>
<reference evidence="3 4" key="1">
    <citation type="journal article" date="2016" name="Nat. Commun.">
        <title>Thousands of microbial genomes shed light on interconnected biogeochemical processes in an aquifer system.</title>
        <authorList>
            <person name="Anantharaman K."/>
            <person name="Brown C.T."/>
            <person name="Hug L.A."/>
            <person name="Sharon I."/>
            <person name="Castelle C.J."/>
            <person name="Probst A.J."/>
            <person name="Thomas B.C."/>
            <person name="Singh A."/>
            <person name="Wilkins M.J."/>
            <person name="Karaoz U."/>
            <person name="Brodie E.L."/>
            <person name="Williams K.H."/>
            <person name="Hubbard S.S."/>
            <person name="Banfield J.F."/>
        </authorList>
    </citation>
    <scope>NUCLEOTIDE SEQUENCE [LARGE SCALE GENOMIC DNA]</scope>
</reference>
<feature type="compositionally biased region" description="Low complexity" evidence="1">
    <location>
        <begin position="40"/>
        <end position="50"/>
    </location>
</feature>
<dbReference type="SUPFAM" id="SSF51445">
    <property type="entry name" value="(Trans)glycosidases"/>
    <property type="match status" value="1"/>
</dbReference>
<dbReference type="PANTHER" id="PTHR43405:SF1">
    <property type="entry name" value="GLYCOSYL HYDROLASE DIGH"/>
    <property type="match status" value="1"/>
</dbReference>
<evidence type="ECO:0000259" key="2">
    <source>
        <dbReference type="Pfam" id="PF13200"/>
    </source>
</evidence>
<sequence length="431" mass="48475">MTNRGFFTLSAILIFEISIAYGILFGLSFDLSVEAPSLTPLPDLDPSPTESLPPAPEPANSPSPSPIVLPSIELTPRGQLINPPETIKAVYLTSWSGGSQSRIDYVIDLARTTELNAVVIDIKDFSGEVAYETDVSEVKEYGAERLKIRNIEALIKRLHEANIYVIARVTVFQDPILARARPDLAVQSIAQEGIWADHKGLGWVDPASEEAWNYTVAIARDAASRGFDEINFDYVRFPSDGNLQDMRFPVWDEQTLQRAVIREFFSYLRERLDDVVISVDLFGLTTSSRDDLGIGQVIEDALEYFDYVYPMVYPSHYAMGYRGYRKPAEYPYEVVHFSMATAQTRLDALKLANSGREFAKLRPWLQDFDLGARYDPLMVQSQVQAAKDALLEEYSGFLLWAPTNWYTVGVLNSFVFDAAGYDARPRTVFPD</sequence>
<evidence type="ECO:0000313" key="3">
    <source>
        <dbReference type="EMBL" id="OHA64497.1"/>
    </source>
</evidence>
<accession>A0A1G2QVM7</accession>
<feature type="compositionally biased region" description="Pro residues" evidence="1">
    <location>
        <begin position="51"/>
        <end position="67"/>
    </location>
</feature>
<dbReference type="InterPro" id="IPR025275">
    <property type="entry name" value="DUF4015"/>
</dbReference>
<dbReference type="Pfam" id="PF13200">
    <property type="entry name" value="DUF4015"/>
    <property type="match status" value="1"/>
</dbReference>
<dbReference type="PANTHER" id="PTHR43405">
    <property type="entry name" value="GLYCOSYL HYDROLASE DIGH"/>
    <property type="match status" value="1"/>
</dbReference>
<dbReference type="InterPro" id="IPR017853">
    <property type="entry name" value="GH"/>
</dbReference>
<proteinExistence type="predicted"/>
<dbReference type="Proteomes" id="UP000178170">
    <property type="component" value="Unassembled WGS sequence"/>
</dbReference>
<comment type="caution">
    <text evidence="3">The sequence shown here is derived from an EMBL/GenBank/DDBJ whole genome shotgun (WGS) entry which is preliminary data.</text>
</comment>
<organism evidence="3 4">
    <name type="scientific">Candidatus Wildermuthbacteria bacterium RIFCSPHIGHO2_01_FULL_48_27b</name>
    <dbReference type="NCBI Taxonomy" id="1802447"/>
    <lineage>
        <taxon>Bacteria</taxon>
        <taxon>Candidatus Wildermuthiibacteriota</taxon>
    </lineage>
</organism>
<feature type="region of interest" description="Disordered" evidence="1">
    <location>
        <begin position="40"/>
        <end position="68"/>
    </location>
</feature>